<protein>
    <submittedName>
        <fullName evidence="2">Uncharacterized protein</fullName>
    </submittedName>
</protein>
<evidence type="ECO:0000313" key="3">
    <source>
        <dbReference type="Proteomes" id="UP000288216"/>
    </source>
</evidence>
<dbReference type="Proteomes" id="UP000288216">
    <property type="component" value="Unassembled WGS sequence"/>
</dbReference>
<proteinExistence type="predicted"/>
<name>A0A401NYY1_SCYTO</name>
<comment type="caution">
    <text evidence="2">The sequence shown here is derived from an EMBL/GenBank/DDBJ whole genome shotgun (WGS) entry which is preliminary data.</text>
</comment>
<reference evidence="2 3" key="1">
    <citation type="journal article" date="2018" name="Nat. Ecol. Evol.">
        <title>Shark genomes provide insights into elasmobranch evolution and the origin of vertebrates.</title>
        <authorList>
            <person name="Hara Y"/>
            <person name="Yamaguchi K"/>
            <person name="Onimaru K"/>
            <person name="Kadota M"/>
            <person name="Koyanagi M"/>
            <person name="Keeley SD"/>
            <person name="Tatsumi K"/>
            <person name="Tanaka K"/>
            <person name="Motone F"/>
            <person name="Kageyama Y"/>
            <person name="Nozu R"/>
            <person name="Adachi N"/>
            <person name="Nishimura O"/>
            <person name="Nakagawa R"/>
            <person name="Tanegashima C"/>
            <person name="Kiyatake I"/>
            <person name="Matsumoto R"/>
            <person name="Murakumo K"/>
            <person name="Nishida K"/>
            <person name="Terakita A"/>
            <person name="Kuratani S"/>
            <person name="Sato K"/>
            <person name="Hyodo S Kuraku.S."/>
        </authorList>
    </citation>
    <scope>NUCLEOTIDE SEQUENCE [LARGE SCALE GENOMIC DNA]</scope>
</reference>
<keyword evidence="3" id="KW-1185">Reference proteome</keyword>
<evidence type="ECO:0000313" key="2">
    <source>
        <dbReference type="EMBL" id="GCB66071.1"/>
    </source>
</evidence>
<gene>
    <name evidence="2" type="ORF">scyTo_0014949</name>
</gene>
<feature type="region of interest" description="Disordered" evidence="1">
    <location>
        <begin position="55"/>
        <end position="75"/>
    </location>
</feature>
<sequence length="75" mass="8682">MINRFVRIQLYENSEEKVMDRILWGNPGLLDGDCSGTVEPRANMEILKEAEIITESTGRNDRNQNTQIKENLQMN</sequence>
<dbReference type="AlphaFoldDB" id="A0A401NYY1"/>
<feature type="compositionally biased region" description="Polar residues" evidence="1">
    <location>
        <begin position="63"/>
        <end position="75"/>
    </location>
</feature>
<evidence type="ECO:0000256" key="1">
    <source>
        <dbReference type="SAM" id="MobiDB-lite"/>
    </source>
</evidence>
<dbReference type="EMBL" id="BFAA01008243">
    <property type="protein sequence ID" value="GCB66071.1"/>
    <property type="molecule type" value="Genomic_DNA"/>
</dbReference>
<organism evidence="2 3">
    <name type="scientific">Scyliorhinus torazame</name>
    <name type="common">Cloudy catshark</name>
    <name type="synonym">Catulus torazame</name>
    <dbReference type="NCBI Taxonomy" id="75743"/>
    <lineage>
        <taxon>Eukaryota</taxon>
        <taxon>Metazoa</taxon>
        <taxon>Chordata</taxon>
        <taxon>Craniata</taxon>
        <taxon>Vertebrata</taxon>
        <taxon>Chondrichthyes</taxon>
        <taxon>Elasmobranchii</taxon>
        <taxon>Galeomorphii</taxon>
        <taxon>Galeoidea</taxon>
        <taxon>Carcharhiniformes</taxon>
        <taxon>Scyliorhinidae</taxon>
        <taxon>Scyliorhinus</taxon>
    </lineage>
</organism>
<accession>A0A401NYY1</accession>